<dbReference type="SUPFAM" id="SSF52172">
    <property type="entry name" value="CheY-like"/>
    <property type="match status" value="1"/>
</dbReference>
<dbReference type="InterPro" id="IPR001789">
    <property type="entry name" value="Sig_transdc_resp-reg_receiver"/>
</dbReference>
<reference evidence="6" key="1">
    <citation type="journal article" date="2013" name="Proc. Natl. Acad. Sci. U.S.A.">
        <title>Improving the coverage of the cyanobacterial phylum using diversity-driven genome sequencing.</title>
        <authorList>
            <person name="Shih P.M."/>
            <person name="Wu D."/>
            <person name="Latifi A."/>
            <person name="Axen S.D."/>
            <person name="Fewer D.P."/>
            <person name="Talla E."/>
            <person name="Calteau A."/>
            <person name="Cai F."/>
            <person name="Tandeau de Marsac N."/>
            <person name="Rippka R."/>
            <person name="Herdman M."/>
            <person name="Sivonen K."/>
            <person name="Coursin T."/>
            <person name="Laurent T."/>
            <person name="Goodwin L."/>
            <person name="Nolan M."/>
            <person name="Davenport K.W."/>
            <person name="Han C.S."/>
            <person name="Rubin E.M."/>
            <person name="Eisen J.A."/>
            <person name="Woyke T."/>
            <person name="Gugger M."/>
            <person name="Kerfeld C.A."/>
        </authorList>
    </citation>
    <scope>NUCLEOTIDE SEQUENCE [LARGE SCALE GENOMIC DNA]</scope>
    <source>
        <strain evidence="6">ATCC 29371 / PCC 7437</strain>
        <plasmid evidence="6">Plasmid pSTA7437.01</plasmid>
    </source>
</reference>
<evidence type="ECO:0000259" key="4">
    <source>
        <dbReference type="PROSITE" id="PS50110"/>
    </source>
</evidence>
<dbReference type="InterPro" id="IPR000792">
    <property type="entry name" value="Tscrpt_reg_LuxR_C"/>
</dbReference>
<dbReference type="Gene3D" id="3.40.50.2300">
    <property type="match status" value="1"/>
</dbReference>
<dbReference type="CDD" id="cd06170">
    <property type="entry name" value="LuxR_C_like"/>
    <property type="match status" value="1"/>
</dbReference>
<dbReference type="Proteomes" id="UP000010473">
    <property type="component" value="Plasmid pSTA7437.01"/>
</dbReference>
<evidence type="ECO:0000259" key="3">
    <source>
        <dbReference type="PROSITE" id="PS50043"/>
    </source>
</evidence>
<keyword evidence="2" id="KW-0597">Phosphoprotein</keyword>
<feature type="domain" description="Response regulatory" evidence="4">
    <location>
        <begin position="20"/>
        <end position="135"/>
    </location>
</feature>
<proteinExistence type="predicted"/>
<dbReference type="PANTHER" id="PTHR45566:SF2">
    <property type="entry name" value="NARL SUBFAMILY"/>
    <property type="match status" value="1"/>
</dbReference>
<organism evidence="5 6">
    <name type="scientific">Stanieria cyanosphaera (strain ATCC 29371 / PCC 7437)</name>
    <dbReference type="NCBI Taxonomy" id="111780"/>
    <lineage>
        <taxon>Bacteria</taxon>
        <taxon>Bacillati</taxon>
        <taxon>Cyanobacteriota</taxon>
        <taxon>Cyanophyceae</taxon>
        <taxon>Pleurocapsales</taxon>
        <taxon>Dermocarpellaceae</taxon>
        <taxon>Stanieria</taxon>
    </lineage>
</organism>
<gene>
    <name evidence="5" type="ordered locus">Sta7437_4624</name>
</gene>
<dbReference type="RefSeq" id="WP_015211988.1">
    <property type="nucleotide sequence ID" value="NC_019765.1"/>
</dbReference>
<dbReference type="OrthoDB" id="581422at2"/>
<evidence type="ECO:0000256" key="1">
    <source>
        <dbReference type="ARBA" id="ARBA00023125"/>
    </source>
</evidence>
<dbReference type="PRINTS" id="PR00038">
    <property type="entry name" value="HTHLUXR"/>
</dbReference>
<dbReference type="InterPro" id="IPR011006">
    <property type="entry name" value="CheY-like_superfamily"/>
</dbReference>
<dbReference type="GO" id="GO:0000160">
    <property type="term" value="P:phosphorelay signal transduction system"/>
    <property type="evidence" value="ECO:0007669"/>
    <property type="project" value="InterPro"/>
</dbReference>
<sequence length="228" mass="25301">MNETKTQSAIAYEFKLPSATVLLIKKDPFQRLGLCKILAKQESLTIYDCADSFKGLRLAQRYQPDIIILDLEILVSSNFKLYEQLIEQSPKAQLIVCGQKIDRETILKVYSISASYYFEDGDISKLLLAIASTFEGSIYVHPLTSHLLSNNLLMPVSSLGLDSLAPKELTALKHLITGKDYQEIGQTMCISSHTVRNYICGIVKKLGLKNRTQAVVVAVCGGLLAEIQ</sequence>
<dbReference type="Pfam" id="PF00072">
    <property type="entry name" value="Response_reg"/>
    <property type="match status" value="1"/>
</dbReference>
<dbReference type="SMART" id="SM00421">
    <property type="entry name" value="HTH_LUXR"/>
    <property type="match status" value="1"/>
</dbReference>
<dbReference type="AlphaFoldDB" id="K9Y280"/>
<accession>K9Y280</accession>
<dbReference type="GO" id="GO:0006355">
    <property type="term" value="P:regulation of DNA-templated transcription"/>
    <property type="evidence" value="ECO:0007669"/>
    <property type="project" value="InterPro"/>
</dbReference>
<feature type="domain" description="HTH luxR-type" evidence="3">
    <location>
        <begin position="157"/>
        <end position="222"/>
    </location>
</feature>
<keyword evidence="6" id="KW-1185">Reference proteome</keyword>
<dbReference type="SUPFAM" id="SSF46894">
    <property type="entry name" value="C-terminal effector domain of the bipartite response regulators"/>
    <property type="match status" value="1"/>
</dbReference>
<evidence type="ECO:0000313" key="5">
    <source>
        <dbReference type="EMBL" id="AFZ38082.1"/>
    </source>
</evidence>
<evidence type="ECO:0000256" key="2">
    <source>
        <dbReference type="PROSITE-ProRule" id="PRU00169"/>
    </source>
</evidence>
<geneLocation type="plasmid" evidence="5 6">
    <name>pSTA7437.01</name>
</geneLocation>
<protein>
    <submittedName>
        <fullName evidence="5">Two component transcriptional regulator, LuxR family</fullName>
    </submittedName>
</protein>
<dbReference type="InterPro" id="IPR036388">
    <property type="entry name" value="WH-like_DNA-bd_sf"/>
</dbReference>
<dbReference type="Pfam" id="PF00196">
    <property type="entry name" value="GerE"/>
    <property type="match status" value="1"/>
</dbReference>
<dbReference type="KEGG" id="scs:Sta7437_4624"/>
<keyword evidence="5" id="KW-0614">Plasmid</keyword>
<dbReference type="InterPro" id="IPR051015">
    <property type="entry name" value="EvgA-like"/>
</dbReference>
<keyword evidence="1" id="KW-0238">DNA-binding</keyword>
<dbReference type="GO" id="GO:0003677">
    <property type="term" value="F:DNA binding"/>
    <property type="evidence" value="ECO:0007669"/>
    <property type="project" value="UniProtKB-KW"/>
</dbReference>
<dbReference type="PANTHER" id="PTHR45566">
    <property type="entry name" value="HTH-TYPE TRANSCRIPTIONAL REGULATOR YHJB-RELATED"/>
    <property type="match status" value="1"/>
</dbReference>
<dbReference type="PROSITE" id="PS50110">
    <property type="entry name" value="RESPONSE_REGULATORY"/>
    <property type="match status" value="1"/>
</dbReference>
<dbReference type="InterPro" id="IPR016032">
    <property type="entry name" value="Sig_transdc_resp-reg_C-effctor"/>
</dbReference>
<dbReference type="HOGENOM" id="CLU_000445_90_10_3"/>
<feature type="modified residue" description="4-aspartylphosphate" evidence="2">
    <location>
        <position position="70"/>
    </location>
</feature>
<name>K9Y280_STAC7</name>
<dbReference type="Gene3D" id="1.10.10.10">
    <property type="entry name" value="Winged helix-like DNA-binding domain superfamily/Winged helix DNA-binding domain"/>
    <property type="match status" value="1"/>
</dbReference>
<dbReference type="PROSITE" id="PS50043">
    <property type="entry name" value="HTH_LUXR_2"/>
    <property type="match status" value="1"/>
</dbReference>
<evidence type="ECO:0000313" key="6">
    <source>
        <dbReference type="Proteomes" id="UP000010473"/>
    </source>
</evidence>
<dbReference type="EMBL" id="CP003654">
    <property type="protein sequence ID" value="AFZ38082.1"/>
    <property type="molecule type" value="Genomic_DNA"/>
</dbReference>